<keyword evidence="7" id="KW-0446">Lipid-binding</keyword>
<keyword evidence="5" id="KW-0333">Golgi apparatus</keyword>
<dbReference type="Ensembl" id="ENSSFOT00015072564.1">
    <property type="protein sequence ID" value="ENSSFOP00015048835.1"/>
    <property type="gene ID" value="ENSSFOG00015028866.1"/>
</dbReference>
<dbReference type="GeneTree" id="ENSGT00940000154846"/>
<evidence type="ECO:0000256" key="1">
    <source>
        <dbReference type="ARBA" id="ARBA00004240"/>
    </source>
</evidence>
<evidence type="ECO:0000313" key="11">
    <source>
        <dbReference type="Proteomes" id="UP000694397"/>
    </source>
</evidence>
<keyword evidence="11" id="KW-1185">Reference proteome</keyword>
<protein>
    <recommendedName>
        <fullName evidence="8">Acyl-CoA-binding protein</fullName>
    </recommendedName>
</protein>
<dbReference type="PROSITE" id="PS51228">
    <property type="entry name" value="ACB_2"/>
    <property type="match status" value="1"/>
</dbReference>
<evidence type="ECO:0000256" key="4">
    <source>
        <dbReference type="ARBA" id="ARBA00022824"/>
    </source>
</evidence>
<dbReference type="AlphaFoldDB" id="A0A8C9T5G8"/>
<dbReference type="PANTHER" id="PTHR23310:SF54">
    <property type="entry name" value="ACYL-COA-BINDING PROTEIN"/>
    <property type="match status" value="1"/>
</dbReference>
<evidence type="ECO:0000256" key="5">
    <source>
        <dbReference type="ARBA" id="ARBA00023034"/>
    </source>
</evidence>
<dbReference type="PANTHER" id="PTHR23310">
    <property type="entry name" value="ACYL-COA-BINDING PROTEIN, ACBP"/>
    <property type="match status" value="1"/>
</dbReference>
<evidence type="ECO:0000256" key="2">
    <source>
        <dbReference type="ARBA" id="ARBA00004555"/>
    </source>
</evidence>
<feature type="domain" description="ACB" evidence="9">
    <location>
        <begin position="14"/>
        <end position="99"/>
    </location>
</feature>
<gene>
    <name evidence="10" type="primary">DBI</name>
    <name evidence="10" type="synonym">dbi</name>
</gene>
<evidence type="ECO:0000256" key="6">
    <source>
        <dbReference type="ARBA" id="ARBA00023054"/>
    </source>
</evidence>
<dbReference type="Proteomes" id="UP000694397">
    <property type="component" value="Chromosome 1"/>
</dbReference>
<comment type="subcellular location">
    <subcellularLocation>
        <location evidence="1">Endoplasmic reticulum</location>
    </subcellularLocation>
    <subcellularLocation>
        <location evidence="2">Golgi apparatus</location>
    </subcellularLocation>
</comment>
<proteinExistence type="predicted"/>
<dbReference type="InterPro" id="IPR000582">
    <property type="entry name" value="Acyl-CoA-binding_protein"/>
</dbReference>
<dbReference type="GO" id="GO:0005794">
    <property type="term" value="C:Golgi apparatus"/>
    <property type="evidence" value="ECO:0007669"/>
    <property type="project" value="UniProtKB-SubCell"/>
</dbReference>
<dbReference type="InterPro" id="IPR035984">
    <property type="entry name" value="Acyl-CoA-binding_sf"/>
</dbReference>
<dbReference type="FunFam" id="1.20.80.10:FF:000010">
    <property type="entry name" value="Acyl-CoA-binding domain-containing protein 5"/>
    <property type="match status" value="1"/>
</dbReference>
<dbReference type="GO" id="GO:0000062">
    <property type="term" value="F:fatty-acyl-CoA binding"/>
    <property type="evidence" value="ECO:0007669"/>
    <property type="project" value="InterPro"/>
</dbReference>
<reference evidence="10" key="2">
    <citation type="submission" date="2025-08" db="UniProtKB">
        <authorList>
            <consortium name="Ensembl"/>
        </authorList>
    </citation>
    <scope>IDENTIFICATION</scope>
</reference>
<keyword evidence="6" id="KW-0175">Coiled coil</keyword>
<dbReference type="Gene3D" id="1.20.80.10">
    <property type="match status" value="1"/>
</dbReference>
<dbReference type="GO" id="GO:0005783">
    <property type="term" value="C:endoplasmic reticulum"/>
    <property type="evidence" value="ECO:0007669"/>
    <property type="project" value="UniProtKB-SubCell"/>
</dbReference>
<dbReference type="Pfam" id="PF00887">
    <property type="entry name" value="ACBP"/>
    <property type="match status" value="1"/>
</dbReference>
<keyword evidence="3" id="KW-0813">Transport</keyword>
<name>A0A8C9T5G8_SCLFO</name>
<evidence type="ECO:0000256" key="3">
    <source>
        <dbReference type="ARBA" id="ARBA00022448"/>
    </source>
</evidence>
<dbReference type="PRINTS" id="PR00689">
    <property type="entry name" value="ACOABINDINGP"/>
</dbReference>
<sequence>MFAVVPPALTMESCTYSFDKAAEEVKHLKVKPTDAEMLEIYSLYKQTTVGDVNTARPGMLDFAGKAKWDAWEKKKGMSKEDAMKAYIAKVEELKEKYGI</sequence>
<reference evidence="10" key="3">
    <citation type="submission" date="2025-09" db="UniProtKB">
        <authorList>
            <consortium name="Ensembl"/>
        </authorList>
    </citation>
    <scope>IDENTIFICATION</scope>
</reference>
<accession>A0A8C9T5G8</accession>
<keyword evidence="4" id="KW-0256">Endoplasmic reticulum</keyword>
<dbReference type="GO" id="GO:0006631">
    <property type="term" value="P:fatty acid metabolic process"/>
    <property type="evidence" value="ECO:0007669"/>
    <property type="project" value="TreeGrafter"/>
</dbReference>
<evidence type="ECO:0000256" key="7">
    <source>
        <dbReference type="ARBA" id="ARBA00023121"/>
    </source>
</evidence>
<reference evidence="10 11" key="1">
    <citation type="submission" date="2019-04" db="EMBL/GenBank/DDBJ databases">
        <authorList>
            <consortium name="Wellcome Sanger Institute Data Sharing"/>
        </authorList>
    </citation>
    <scope>NUCLEOTIDE SEQUENCE [LARGE SCALE GENOMIC DNA]</scope>
</reference>
<evidence type="ECO:0000259" key="9">
    <source>
        <dbReference type="PROSITE" id="PS51228"/>
    </source>
</evidence>
<dbReference type="InterPro" id="IPR014352">
    <property type="entry name" value="FERM/acyl-CoA-bd_prot_sf"/>
</dbReference>
<evidence type="ECO:0000256" key="8">
    <source>
        <dbReference type="ARBA" id="ARBA00039735"/>
    </source>
</evidence>
<evidence type="ECO:0000313" key="10">
    <source>
        <dbReference type="Ensembl" id="ENSSFOP00015048835.1"/>
    </source>
</evidence>
<organism evidence="10 11">
    <name type="scientific">Scleropages formosus</name>
    <name type="common">Asian bonytongue</name>
    <name type="synonym">Osteoglossum formosum</name>
    <dbReference type="NCBI Taxonomy" id="113540"/>
    <lineage>
        <taxon>Eukaryota</taxon>
        <taxon>Metazoa</taxon>
        <taxon>Chordata</taxon>
        <taxon>Craniata</taxon>
        <taxon>Vertebrata</taxon>
        <taxon>Euteleostomi</taxon>
        <taxon>Actinopterygii</taxon>
        <taxon>Neopterygii</taxon>
        <taxon>Teleostei</taxon>
        <taxon>Osteoglossocephala</taxon>
        <taxon>Osteoglossomorpha</taxon>
        <taxon>Osteoglossiformes</taxon>
        <taxon>Osteoglossidae</taxon>
        <taxon>Scleropages</taxon>
    </lineage>
</organism>
<dbReference type="CDD" id="cd00435">
    <property type="entry name" value="ACBP"/>
    <property type="match status" value="1"/>
</dbReference>
<dbReference type="SUPFAM" id="SSF47027">
    <property type="entry name" value="Acyl-CoA binding protein"/>
    <property type="match status" value="1"/>
</dbReference>
<dbReference type="OrthoDB" id="346910at2759"/>